<name>A0ACC2AXF6_DIPCM</name>
<comment type="caution">
    <text evidence="1">The sequence shown here is derived from an EMBL/GenBank/DDBJ whole genome shotgun (WGS) entry which is preliminary data.</text>
</comment>
<accession>A0ACC2AXF6</accession>
<protein>
    <submittedName>
        <fullName evidence="1">Uncharacterized protein</fullName>
    </submittedName>
</protein>
<organism evidence="1 2">
    <name type="scientific">Diphasiastrum complanatum</name>
    <name type="common">Issler's clubmoss</name>
    <name type="synonym">Lycopodium complanatum</name>
    <dbReference type="NCBI Taxonomy" id="34168"/>
    <lineage>
        <taxon>Eukaryota</taxon>
        <taxon>Viridiplantae</taxon>
        <taxon>Streptophyta</taxon>
        <taxon>Embryophyta</taxon>
        <taxon>Tracheophyta</taxon>
        <taxon>Lycopodiopsida</taxon>
        <taxon>Lycopodiales</taxon>
        <taxon>Lycopodiaceae</taxon>
        <taxon>Lycopodioideae</taxon>
        <taxon>Diphasiastrum</taxon>
    </lineage>
</organism>
<dbReference type="Proteomes" id="UP001162992">
    <property type="component" value="Chromosome 18"/>
</dbReference>
<dbReference type="EMBL" id="CM055109">
    <property type="protein sequence ID" value="KAJ7522191.1"/>
    <property type="molecule type" value="Genomic_DNA"/>
</dbReference>
<evidence type="ECO:0000313" key="2">
    <source>
        <dbReference type="Proteomes" id="UP001162992"/>
    </source>
</evidence>
<gene>
    <name evidence="1" type="ORF">O6H91_18G000500</name>
</gene>
<keyword evidence="2" id="KW-1185">Reference proteome</keyword>
<evidence type="ECO:0000313" key="1">
    <source>
        <dbReference type="EMBL" id="KAJ7522191.1"/>
    </source>
</evidence>
<sequence length="144" mass="16185">MDGRIRCVITGMGCAEPSRQSKILGSCNNTPTPFSFLINPCRPKSKSHNKFFHNTWSDKECCCLHLQVAHILTSFPISFMNQLTISKISHMQKMSTWKLKVRDSSASQIVLHLELFDMKSSPLPLTSSKNFKDLFASFKGSSAL</sequence>
<reference evidence="2" key="1">
    <citation type="journal article" date="2024" name="Proc. Natl. Acad. Sci. U.S.A.">
        <title>Extraordinary preservation of gene collinearity over three hundred million years revealed in homosporous lycophytes.</title>
        <authorList>
            <person name="Li C."/>
            <person name="Wickell D."/>
            <person name="Kuo L.Y."/>
            <person name="Chen X."/>
            <person name="Nie B."/>
            <person name="Liao X."/>
            <person name="Peng D."/>
            <person name="Ji J."/>
            <person name="Jenkins J."/>
            <person name="Williams M."/>
            <person name="Shu S."/>
            <person name="Plott C."/>
            <person name="Barry K."/>
            <person name="Rajasekar S."/>
            <person name="Grimwood J."/>
            <person name="Han X."/>
            <person name="Sun S."/>
            <person name="Hou Z."/>
            <person name="He W."/>
            <person name="Dai G."/>
            <person name="Sun C."/>
            <person name="Schmutz J."/>
            <person name="Leebens-Mack J.H."/>
            <person name="Li F.W."/>
            <person name="Wang L."/>
        </authorList>
    </citation>
    <scope>NUCLEOTIDE SEQUENCE [LARGE SCALE GENOMIC DNA]</scope>
    <source>
        <strain evidence="2">cv. PW_Plant_1</strain>
    </source>
</reference>
<proteinExistence type="predicted"/>